<evidence type="ECO:0000256" key="3">
    <source>
        <dbReference type="ARBA" id="ARBA00023125"/>
    </source>
</evidence>
<dbReference type="PANTHER" id="PTHR43140:SF1">
    <property type="entry name" value="TYPE I RESTRICTION ENZYME ECOKI SPECIFICITY SUBUNIT"/>
    <property type="match status" value="1"/>
</dbReference>
<keyword evidence="5" id="KW-0378">Hydrolase</keyword>
<reference evidence="5 6" key="1">
    <citation type="submission" date="2019-02" db="EMBL/GenBank/DDBJ databases">
        <title>Aquabacterium sp. strain KMB7.</title>
        <authorList>
            <person name="Chen W.-M."/>
        </authorList>
    </citation>
    <scope>NUCLEOTIDE SEQUENCE [LARGE SCALE GENOMIC DNA]</scope>
    <source>
        <strain evidence="5 6">KMB7</strain>
    </source>
</reference>
<dbReference type="PANTHER" id="PTHR43140">
    <property type="entry name" value="TYPE-1 RESTRICTION ENZYME ECOKI SPECIFICITY PROTEIN"/>
    <property type="match status" value="1"/>
</dbReference>
<dbReference type="CDD" id="cd17256">
    <property type="entry name" value="RMtype1_S_EcoJA65PI-TRD1-CR1_like"/>
    <property type="match status" value="1"/>
</dbReference>
<organism evidence="5 6">
    <name type="scientific">Aquabacterium lacunae</name>
    <dbReference type="NCBI Taxonomy" id="2528630"/>
    <lineage>
        <taxon>Bacteria</taxon>
        <taxon>Pseudomonadati</taxon>
        <taxon>Pseudomonadota</taxon>
        <taxon>Betaproteobacteria</taxon>
        <taxon>Burkholderiales</taxon>
        <taxon>Aquabacterium</taxon>
    </lineage>
</organism>
<comment type="caution">
    <text evidence="5">The sequence shown here is derived from an EMBL/GenBank/DDBJ whole genome shotgun (WGS) entry which is preliminary data.</text>
</comment>
<protein>
    <submittedName>
        <fullName evidence="5">Restriction endonuclease subunit S</fullName>
    </submittedName>
</protein>
<name>A0A4Q9H2K3_9BURK</name>
<dbReference type="InterPro" id="IPR044946">
    <property type="entry name" value="Restrct_endonuc_typeI_TRD_sf"/>
</dbReference>
<evidence type="ECO:0000256" key="2">
    <source>
        <dbReference type="ARBA" id="ARBA00022747"/>
    </source>
</evidence>
<evidence type="ECO:0000313" key="5">
    <source>
        <dbReference type="EMBL" id="TBO34443.1"/>
    </source>
</evidence>
<dbReference type="Gene3D" id="3.90.220.20">
    <property type="entry name" value="DNA methylase specificity domains"/>
    <property type="match status" value="2"/>
</dbReference>
<dbReference type="Gene3D" id="1.10.287.1120">
    <property type="entry name" value="Bipartite methylase S protein"/>
    <property type="match status" value="1"/>
</dbReference>
<proteinExistence type="inferred from homology"/>
<evidence type="ECO:0000259" key="4">
    <source>
        <dbReference type="Pfam" id="PF01420"/>
    </source>
</evidence>
<comment type="similarity">
    <text evidence="1">Belongs to the type-I restriction system S methylase family.</text>
</comment>
<dbReference type="InterPro" id="IPR000055">
    <property type="entry name" value="Restrct_endonuc_typeI_TRD"/>
</dbReference>
<keyword evidence="5" id="KW-0540">Nuclease</keyword>
<dbReference type="Proteomes" id="UP000292120">
    <property type="component" value="Unassembled WGS sequence"/>
</dbReference>
<feature type="domain" description="Type I restriction modification DNA specificity" evidence="4">
    <location>
        <begin position="271"/>
        <end position="415"/>
    </location>
</feature>
<dbReference type="CDD" id="cd17260">
    <property type="entry name" value="RMtype1_S_EcoEI-TRD1-CR1_like"/>
    <property type="match status" value="1"/>
</dbReference>
<evidence type="ECO:0000313" key="6">
    <source>
        <dbReference type="Proteomes" id="UP000292120"/>
    </source>
</evidence>
<dbReference type="Pfam" id="PF01420">
    <property type="entry name" value="Methylase_S"/>
    <property type="match status" value="1"/>
</dbReference>
<dbReference type="AlphaFoldDB" id="A0A4Q9H2K3"/>
<dbReference type="EMBL" id="SIXI01000001">
    <property type="protein sequence ID" value="TBO34443.1"/>
    <property type="molecule type" value="Genomic_DNA"/>
</dbReference>
<dbReference type="InterPro" id="IPR051212">
    <property type="entry name" value="Type-I_RE_S_subunit"/>
</dbReference>
<keyword evidence="3" id="KW-0238">DNA-binding</keyword>
<sequence>MSFSRYPEYKDSGVAWLGAVPSHWSVKRLRRVVQLNPSKSETAALSRSSEVTFLPMEAIGEDGSLALDRLRPIGELESGYTYFAEGDVAIAKITPCFENGKGAVMRGLHGGLGFGTTELIVARPLSMHLDSGYLHRIFTARPFMQQGEASMYGAGGQKRVPDDFVRDFVIALPPVDEQVVIKAFLDRETAKIDALVAEQEQLITLLKEKRQAVISHAVTKGLDPSVPMKDSGVEWLGEVPEHWQVNRLQRVVKPGTSVTYGIVQAGPDVEDGIPYIRTSDMAGDELPLDGYPKTSPEIDASYARSKVSAGDLVIAIRATVGKCLPVPKELDGANLTQGTARIAPGLETDPGYLLAFINGNGAQTYFDRMAKGATFREITLEVLRKTPVLVPPLDEQFQISSWVKQQSEQFLALIREAEQTQVLLKERRSALISAAVTGQIDVRSLESPHAA</sequence>
<dbReference type="OrthoDB" id="5298944at2"/>
<dbReference type="GO" id="GO:0003677">
    <property type="term" value="F:DNA binding"/>
    <property type="evidence" value="ECO:0007669"/>
    <property type="project" value="UniProtKB-KW"/>
</dbReference>
<accession>A0A4Q9H2K3</accession>
<keyword evidence="2" id="KW-0680">Restriction system</keyword>
<dbReference type="RefSeq" id="WP_130966393.1">
    <property type="nucleotide sequence ID" value="NZ_SIXI01000001.1"/>
</dbReference>
<keyword evidence="6" id="KW-1185">Reference proteome</keyword>
<dbReference type="GO" id="GO:0004519">
    <property type="term" value="F:endonuclease activity"/>
    <property type="evidence" value="ECO:0007669"/>
    <property type="project" value="UniProtKB-KW"/>
</dbReference>
<evidence type="ECO:0000256" key="1">
    <source>
        <dbReference type="ARBA" id="ARBA00010923"/>
    </source>
</evidence>
<gene>
    <name evidence="5" type="ORF">EYS42_03255</name>
</gene>
<keyword evidence="5" id="KW-0255">Endonuclease</keyword>
<dbReference type="GO" id="GO:0009307">
    <property type="term" value="P:DNA restriction-modification system"/>
    <property type="evidence" value="ECO:0007669"/>
    <property type="project" value="UniProtKB-KW"/>
</dbReference>
<dbReference type="SUPFAM" id="SSF116734">
    <property type="entry name" value="DNA methylase specificity domain"/>
    <property type="match status" value="2"/>
</dbReference>